<dbReference type="Proteomes" id="UP000218418">
    <property type="component" value="Chromosome"/>
</dbReference>
<evidence type="ECO:0000256" key="1">
    <source>
        <dbReference type="ARBA" id="ARBA00004886"/>
    </source>
</evidence>
<protein>
    <recommendedName>
        <fullName evidence="3 6">Coenzyme PQQ synthesis protein B</fullName>
    </recommendedName>
    <alternativeName>
        <fullName evidence="6">Pyrroloquinoline quinone biosynthesis protein B</fullName>
    </alternativeName>
</protein>
<dbReference type="InterPro" id="IPR011842">
    <property type="entry name" value="PQQ_synth_PqqB"/>
</dbReference>
<dbReference type="AlphaFoldDB" id="A0A1Z4LUC8"/>
<organism evidence="8 9">
    <name type="scientific">Calothrix parasitica NIES-267</name>
    <dbReference type="NCBI Taxonomy" id="1973488"/>
    <lineage>
        <taxon>Bacteria</taxon>
        <taxon>Bacillati</taxon>
        <taxon>Cyanobacteriota</taxon>
        <taxon>Cyanophyceae</taxon>
        <taxon>Nostocales</taxon>
        <taxon>Calotrichaceae</taxon>
        <taxon>Calothrix</taxon>
    </lineage>
</organism>
<evidence type="ECO:0000256" key="6">
    <source>
        <dbReference type="HAMAP-Rule" id="MF_00653"/>
    </source>
</evidence>
<evidence type="ECO:0000313" key="8">
    <source>
        <dbReference type="EMBL" id="BAY84829.1"/>
    </source>
</evidence>
<dbReference type="InterPro" id="IPR036866">
    <property type="entry name" value="RibonucZ/Hydroxyglut_hydro"/>
</dbReference>
<gene>
    <name evidence="6 8" type="primary">pqqB</name>
    <name evidence="8" type="ORF">NIES267_43260</name>
</gene>
<comment type="pathway">
    <text evidence="1 6">Cofactor biosynthesis; pyrroloquinoline quinone biosynthesis.</text>
</comment>
<proteinExistence type="inferred from homology"/>
<evidence type="ECO:0000256" key="3">
    <source>
        <dbReference type="ARBA" id="ARBA00015084"/>
    </source>
</evidence>
<sequence>MLVRILGSAAGGGFPQWNCNCPGCQSVREGKNTVHQRTQSSLAVRGTEGSWYLINASPDVRQQLERLRDTVPTSIRSNPIAGVLLTDAEIDHTAGLMILRESAEPLAIYGTNSVRKALTDGFSILRVLKDYCGVVWSNIEPGSTVDLNSDDSSSLEIEVFSLKSKPPKYMRSDVRGDGNHHNSVVGFTFRDRISGGVVTYAPALSELSDSILERLDKSDCILVDGTFWQNDELVKLGMSTRTSEAMGHLPLSGDNGSLNHLAKLSSKRKIFTHINNSNPILVANSAERKIVEAAGVEVGDDGLTIEF</sequence>
<keyword evidence="5 6" id="KW-0884">PQQ biosynthesis</keyword>
<name>A0A1Z4LUC8_9CYAN</name>
<comment type="similarity">
    <text evidence="2 6">Belongs to the PqqB family.</text>
</comment>
<keyword evidence="9" id="KW-1185">Reference proteome</keyword>
<keyword evidence="4 6" id="KW-0813">Transport</keyword>
<evidence type="ECO:0000256" key="2">
    <source>
        <dbReference type="ARBA" id="ARBA00008481"/>
    </source>
</evidence>
<dbReference type="EMBL" id="AP018227">
    <property type="protein sequence ID" value="BAY84829.1"/>
    <property type="molecule type" value="Genomic_DNA"/>
</dbReference>
<reference evidence="8 9" key="1">
    <citation type="submission" date="2017-06" db="EMBL/GenBank/DDBJ databases">
        <title>Genome sequencing of cyanobaciteial culture collection at National Institute for Environmental Studies (NIES).</title>
        <authorList>
            <person name="Hirose Y."/>
            <person name="Shimura Y."/>
            <person name="Fujisawa T."/>
            <person name="Nakamura Y."/>
            <person name="Kawachi M."/>
        </authorList>
    </citation>
    <scope>NUCLEOTIDE SEQUENCE [LARGE SCALE GENOMIC DNA]</scope>
    <source>
        <strain evidence="8 9">NIES-267</strain>
    </source>
</reference>
<dbReference type="Pfam" id="PF12706">
    <property type="entry name" value="Lactamase_B_2"/>
    <property type="match status" value="1"/>
</dbReference>
<evidence type="ECO:0000256" key="5">
    <source>
        <dbReference type="ARBA" id="ARBA00022905"/>
    </source>
</evidence>
<dbReference type="HAMAP" id="MF_00653">
    <property type="entry name" value="PQQ_syn_PqqB"/>
    <property type="match status" value="1"/>
</dbReference>
<evidence type="ECO:0000256" key="4">
    <source>
        <dbReference type="ARBA" id="ARBA00022448"/>
    </source>
</evidence>
<dbReference type="PANTHER" id="PTHR42663">
    <property type="entry name" value="HYDROLASE C777.06C-RELATED-RELATED"/>
    <property type="match status" value="1"/>
</dbReference>
<evidence type="ECO:0000259" key="7">
    <source>
        <dbReference type="Pfam" id="PF12706"/>
    </source>
</evidence>
<dbReference type="NCBIfam" id="TIGR02108">
    <property type="entry name" value="PQQ_syn_pqqB"/>
    <property type="match status" value="1"/>
</dbReference>
<feature type="domain" description="Metallo-beta-lactamase" evidence="7">
    <location>
        <begin position="51"/>
        <end position="274"/>
    </location>
</feature>
<comment type="function">
    <text evidence="6">May be involved in the transport of PQQ or its precursor to the periplasm.</text>
</comment>
<evidence type="ECO:0000313" key="9">
    <source>
        <dbReference type="Proteomes" id="UP000218418"/>
    </source>
</evidence>
<dbReference type="Gene3D" id="3.60.15.10">
    <property type="entry name" value="Ribonuclease Z/Hydroxyacylglutathione hydrolase-like"/>
    <property type="match status" value="1"/>
</dbReference>
<dbReference type="PANTHER" id="PTHR42663:SF7">
    <property type="entry name" value="COENZYME PQQ SYNTHESIS PROTEIN B"/>
    <property type="match status" value="1"/>
</dbReference>
<dbReference type="InterPro" id="IPR001279">
    <property type="entry name" value="Metallo-B-lactamas"/>
</dbReference>
<dbReference type="UniPathway" id="UPA00539"/>
<dbReference type="SUPFAM" id="SSF56281">
    <property type="entry name" value="Metallo-hydrolase/oxidoreductase"/>
    <property type="match status" value="1"/>
</dbReference>
<dbReference type="GO" id="GO:0018189">
    <property type="term" value="P:pyrroloquinoline quinone biosynthetic process"/>
    <property type="evidence" value="ECO:0007669"/>
    <property type="project" value="UniProtKB-UniRule"/>
</dbReference>
<dbReference type="OrthoDB" id="9800940at2"/>
<accession>A0A1Z4LUC8</accession>